<comment type="catalytic activity">
    <reaction evidence="7">
        <text>a peptidoglycan chain = a peptidoglycan chain with N-acetyl-1,6-anhydromuramyl-[peptide] at the reducing end + a peptidoglycan chain with N-acetylglucosamine at the non-reducing end.</text>
        <dbReference type="EC" id="4.2.2.29"/>
    </reaction>
</comment>
<dbReference type="AlphaFoldDB" id="A0A845UX53"/>
<comment type="caution">
    <text evidence="8">The sequence shown here is derived from an EMBL/GenBank/DDBJ whole genome shotgun (WGS) entry which is preliminary data.</text>
</comment>
<dbReference type="Pfam" id="PF02618">
    <property type="entry name" value="YceG"/>
    <property type="match status" value="1"/>
</dbReference>
<evidence type="ECO:0000313" key="8">
    <source>
        <dbReference type="EMBL" id="NDY94812.1"/>
    </source>
</evidence>
<protein>
    <recommendedName>
        <fullName evidence="7">Endolytic murein transglycosylase</fullName>
        <ecNumber evidence="7">4.2.2.29</ecNumber>
    </recommendedName>
    <alternativeName>
        <fullName evidence="7">Peptidoglycan lytic transglycosylase</fullName>
    </alternativeName>
    <alternativeName>
        <fullName evidence="7">Peptidoglycan polymerization terminase</fullName>
    </alternativeName>
</protein>
<dbReference type="Gene3D" id="3.30.160.60">
    <property type="entry name" value="Classic Zinc Finger"/>
    <property type="match status" value="1"/>
</dbReference>
<dbReference type="InterPro" id="IPR003770">
    <property type="entry name" value="MLTG-like"/>
</dbReference>
<comment type="similarity">
    <text evidence="7">Belongs to the transglycosylase MltG family.</text>
</comment>
<dbReference type="GO" id="GO:0009252">
    <property type="term" value="P:peptidoglycan biosynthetic process"/>
    <property type="evidence" value="ECO:0007669"/>
    <property type="project" value="UniProtKB-UniRule"/>
</dbReference>
<dbReference type="PANTHER" id="PTHR30518:SF2">
    <property type="entry name" value="ENDOLYTIC MUREIN TRANSGLYCOSYLASE"/>
    <property type="match status" value="1"/>
</dbReference>
<dbReference type="EC" id="4.2.2.29" evidence="7"/>
<dbReference type="GO" id="GO:0005886">
    <property type="term" value="C:plasma membrane"/>
    <property type="evidence" value="ECO:0007669"/>
    <property type="project" value="UniProtKB-UniRule"/>
</dbReference>
<gene>
    <name evidence="7 8" type="primary">mltG</name>
    <name evidence="8" type="ORF">G3I74_03610</name>
</gene>
<evidence type="ECO:0000256" key="3">
    <source>
        <dbReference type="ARBA" id="ARBA00022989"/>
    </source>
</evidence>
<keyword evidence="1 7" id="KW-1003">Cell membrane</keyword>
<keyword evidence="9" id="KW-1185">Reference proteome</keyword>
<evidence type="ECO:0000256" key="1">
    <source>
        <dbReference type="ARBA" id="ARBA00022475"/>
    </source>
</evidence>
<keyword evidence="4 7" id="KW-0472">Membrane</keyword>
<evidence type="ECO:0000256" key="6">
    <source>
        <dbReference type="ARBA" id="ARBA00023316"/>
    </source>
</evidence>
<name>A0A845UX53_9GAMM</name>
<evidence type="ECO:0000313" key="9">
    <source>
        <dbReference type="Proteomes" id="UP000484885"/>
    </source>
</evidence>
<accession>A0A845UX53</accession>
<evidence type="ECO:0000256" key="5">
    <source>
        <dbReference type="ARBA" id="ARBA00023239"/>
    </source>
</evidence>
<sequence>MRVILTLLLLMLVISAVLLGGQAWRQWQQFQSLPINPDGELNLWLGSGTSYAGLVRDLQHLGLAGPGWEWRLLGRLRAPSLKAGEYRIAPGTDLGSLLDQLGQGQTRQHRMTIVEGWTLERLRSELAGDPRLRSRTADLADDELMSRLGCEDCFAEGWFLPETYFFTRGSSDIELLRRAHEAMKTELSASWSGRDADVPLASPEELLILASIIERETGAEAERARVAGVFARRLNLGMRLQTDPTVMYGLGPEFDGRLRRVHLRSDHPWNTYTRHGLPPTPIALPGRDSLRAAARPAAGTALYFVSRGDGTHQFSDTLDQHNAAVNRYIRGRP</sequence>
<dbReference type="Proteomes" id="UP000484885">
    <property type="component" value="Unassembled WGS sequence"/>
</dbReference>
<dbReference type="PANTHER" id="PTHR30518">
    <property type="entry name" value="ENDOLYTIC MUREIN TRANSGLYCOSYLASE"/>
    <property type="match status" value="1"/>
</dbReference>
<dbReference type="GO" id="GO:0071555">
    <property type="term" value="P:cell wall organization"/>
    <property type="evidence" value="ECO:0007669"/>
    <property type="project" value="UniProtKB-KW"/>
</dbReference>
<dbReference type="HAMAP" id="MF_02065">
    <property type="entry name" value="MltG"/>
    <property type="match status" value="1"/>
</dbReference>
<keyword evidence="2 7" id="KW-0812">Transmembrane</keyword>
<evidence type="ECO:0000256" key="2">
    <source>
        <dbReference type="ARBA" id="ARBA00022692"/>
    </source>
</evidence>
<dbReference type="EMBL" id="JAAGSC010000031">
    <property type="protein sequence ID" value="NDY94812.1"/>
    <property type="molecule type" value="Genomic_DNA"/>
</dbReference>
<dbReference type="CDD" id="cd08010">
    <property type="entry name" value="MltG_like"/>
    <property type="match status" value="1"/>
</dbReference>
<organism evidence="8 9">
    <name type="scientific">Wenzhouxiangella limi</name>
    <dbReference type="NCBI Taxonomy" id="2707351"/>
    <lineage>
        <taxon>Bacteria</taxon>
        <taxon>Pseudomonadati</taxon>
        <taxon>Pseudomonadota</taxon>
        <taxon>Gammaproteobacteria</taxon>
        <taxon>Chromatiales</taxon>
        <taxon>Wenzhouxiangellaceae</taxon>
        <taxon>Wenzhouxiangella</taxon>
    </lineage>
</organism>
<evidence type="ECO:0000256" key="7">
    <source>
        <dbReference type="HAMAP-Rule" id="MF_02065"/>
    </source>
</evidence>
<keyword evidence="3 7" id="KW-1133">Transmembrane helix</keyword>
<feature type="site" description="Important for catalytic activity" evidence="7">
    <location>
        <position position="216"/>
    </location>
</feature>
<dbReference type="NCBIfam" id="TIGR00247">
    <property type="entry name" value="endolytic transglycosylase MltG"/>
    <property type="match status" value="1"/>
</dbReference>
<dbReference type="RefSeq" id="WP_164210195.1">
    <property type="nucleotide sequence ID" value="NZ_JAAGSC010000031.1"/>
</dbReference>
<reference evidence="8 9" key="1">
    <citation type="submission" date="2020-02" db="EMBL/GenBank/DDBJ databases">
        <authorList>
            <person name="Zhang X.-Y."/>
        </authorList>
    </citation>
    <scope>NUCLEOTIDE SEQUENCE [LARGE SCALE GENOMIC DNA]</scope>
    <source>
        <strain evidence="8 9">C33</strain>
    </source>
</reference>
<dbReference type="GO" id="GO:0008932">
    <property type="term" value="F:lytic endotransglycosylase activity"/>
    <property type="evidence" value="ECO:0007669"/>
    <property type="project" value="UniProtKB-UniRule"/>
</dbReference>
<keyword evidence="5 7" id="KW-0456">Lyase</keyword>
<comment type="function">
    <text evidence="7">Functions as a peptidoglycan terminase that cleaves nascent peptidoglycan strands endolytically to terminate their elongation.</text>
</comment>
<proteinExistence type="inferred from homology"/>
<keyword evidence="7" id="KW-0997">Cell inner membrane</keyword>
<keyword evidence="6 7" id="KW-0961">Cell wall biogenesis/degradation</keyword>
<evidence type="ECO:0000256" key="4">
    <source>
        <dbReference type="ARBA" id="ARBA00023136"/>
    </source>
</evidence>